<reference evidence="1" key="1">
    <citation type="submission" date="2020-06" db="EMBL/GenBank/DDBJ databases">
        <title>Characterization of fructooligosaccharide metabolism and fructooligosaccharide-degrading enzymes in human commensal butyrate producers.</title>
        <authorList>
            <person name="Tanno H."/>
            <person name="Fujii T."/>
            <person name="Hirano K."/>
            <person name="Maeno S."/>
            <person name="Tonozuka T."/>
            <person name="Sakamoto M."/>
            <person name="Ohkuma M."/>
            <person name="Tochio T."/>
            <person name="Endo A."/>
        </authorList>
    </citation>
    <scope>NUCLEOTIDE SEQUENCE</scope>
    <source>
        <strain evidence="1">JCM 31265</strain>
    </source>
</reference>
<proteinExistence type="predicted"/>
<sequence length="222" mass="25945">MDYALLQKIYNIKSFVGYTDEEIKELRAGFESIPHTLYEIWKKCGKTSELFDHSNDPWITLDFQRRYKWTRKTKGYFYILNENQGVYQVAIRRADMAEDDPPVYVVETDEDGTVNEIGQAESSLSAFMMGMLIYEAAISCFEFCAEDIIWYDDGDIEKIDGILNKYPYHVYNWYSDRIDLYTKTDEEILFVMQGDSPNGTYSARTETAYKEIDRLIGGIGER</sequence>
<dbReference type="Proteomes" id="UP000660047">
    <property type="component" value="Unassembled WGS sequence"/>
</dbReference>
<organism evidence="1 2">
    <name type="scientific">Coprococcus eutactus</name>
    <dbReference type="NCBI Taxonomy" id="33043"/>
    <lineage>
        <taxon>Bacteria</taxon>
        <taxon>Bacillati</taxon>
        <taxon>Bacillota</taxon>
        <taxon>Clostridia</taxon>
        <taxon>Lachnospirales</taxon>
        <taxon>Lachnospiraceae</taxon>
        <taxon>Coprococcus</taxon>
    </lineage>
</organism>
<evidence type="ECO:0000313" key="2">
    <source>
        <dbReference type="Proteomes" id="UP000660047"/>
    </source>
</evidence>
<gene>
    <name evidence="1" type="ORF">COEU31_15160</name>
</gene>
<evidence type="ECO:0000313" key="1">
    <source>
        <dbReference type="EMBL" id="GFO94470.1"/>
    </source>
</evidence>
<dbReference type="RefSeq" id="WP_055223705.1">
    <property type="nucleotide sequence ID" value="NZ_BLYL01000007.1"/>
</dbReference>
<name>A0AAI9K2I2_9FIRM</name>
<accession>A0AAI9K2I2</accession>
<dbReference type="AlphaFoldDB" id="A0AAI9K2I2"/>
<dbReference type="EMBL" id="BLYL01000007">
    <property type="protein sequence ID" value="GFO94470.1"/>
    <property type="molecule type" value="Genomic_DNA"/>
</dbReference>
<comment type="caution">
    <text evidence="1">The sequence shown here is derived from an EMBL/GenBank/DDBJ whole genome shotgun (WGS) entry which is preliminary data.</text>
</comment>
<protein>
    <submittedName>
        <fullName evidence="1">Uncharacterized protein</fullName>
    </submittedName>
</protein>